<dbReference type="SUPFAM" id="SSF69047">
    <property type="entry name" value="Hypothetical protein YjbJ"/>
    <property type="match status" value="1"/>
</dbReference>
<reference evidence="3 4" key="1">
    <citation type="submission" date="2016-10" db="EMBL/GenBank/DDBJ databases">
        <authorList>
            <person name="de Groot N.N."/>
        </authorList>
    </citation>
    <scope>NUCLEOTIDE SEQUENCE [LARGE SCALE GENOMIC DNA]</scope>
    <source>
        <strain evidence="3 4">CGMCC 4.5506</strain>
    </source>
</reference>
<dbReference type="AlphaFoldDB" id="A0A222VV58"/>
<dbReference type="EMBL" id="FMZE01000007">
    <property type="protein sequence ID" value="SDD29727.1"/>
    <property type="molecule type" value="Genomic_DNA"/>
</dbReference>
<organism evidence="3 4">
    <name type="scientific">Prauserella marina</name>
    <dbReference type="NCBI Taxonomy" id="530584"/>
    <lineage>
        <taxon>Bacteria</taxon>
        <taxon>Bacillati</taxon>
        <taxon>Actinomycetota</taxon>
        <taxon>Actinomycetes</taxon>
        <taxon>Pseudonocardiales</taxon>
        <taxon>Pseudonocardiaceae</taxon>
        <taxon>Prauserella</taxon>
    </lineage>
</organism>
<feature type="region of interest" description="Disordered" evidence="2">
    <location>
        <begin position="1"/>
        <end position="63"/>
    </location>
</feature>
<evidence type="ECO:0000256" key="2">
    <source>
        <dbReference type="SAM" id="MobiDB-lite"/>
    </source>
</evidence>
<comment type="similarity">
    <text evidence="1">Belongs to the UPF0337 (CsbD) family.</text>
</comment>
<protein>
    <submittedName>
        <fullName evidence="3">CsbD-like</fullName>
    </submittedName>
</protein>
<proteinExistence type="inferred from homology"/>
<dbReference type="Gene3D" id="1.10.1470.10">
    <property type="entry name" value="YjbJ"/>
    <property type="match status" value="1"/>
</dbReference>
<evidence type="ECO:0000313" key="3">
    <source>
        <dbReference type="EMBL" id="SDD29727.1"/>
    </source>
</evidence>
<dbReference type="KEGG" id="pmad:BAY61_24945"/>
<sequence length="63" mass="6475">MAGEDKIDQAAGKAKEAAGKVTGDKDLQNEGETQHGVAKAKDAVKDAASKVGDAVKNATHRDK</sequence>
<evidence type="ECO:0000313" key="4">
    <source>
        <dbReference type="Proteomes" id="UP000199494"/>
    </source>
</evidence>
<feature type="compositionally biased region" description="Basic and acidic residues" evidence="2">
    <location>
        <begin position="39"/>
        <end position="48"/>
    </location>
</feature>
<dbReference type="RefSeq" id="WP_091807012.1">
    <property type="nucleotide sequence ID" value="NZ_CP016353.1"/>
</dbReference>
<dbReference type="Pfam" id="PF05532">
    <property type="entry name" value="CsbD"/>
    <property type="match status" value="1"/>
</dbReference>
<gene>
    <name evidence="3" type="ORF">SAMN05421630_107176</name>
</gene>
<feature type="compositionally biased region" description="Basic and acidic residues" evidence="2">
    <location>
        <begin position="1"/>
        <end position="28"/>
    </location>
</feature>
<evidence type="ECO:0000256" key="1">
    <source>
        <dbReference type="ARBA" id="ARBA00009129"/>
    </source>
</evidence>
<dbReference type="InterPro" id="IPR008462">
    <property type="entry name" value="CsbD"/>
</dbReference>
<dbReference type="InterPro" id="IPR036629">
    <property type="entry name" value="YjbJ_sf"/>
</dbReference>
<dbReference type="STRING" id="530584.SAMN05421630_107176"/>
<name>A0A222VV58_9PSEU</name>
<accession>A0A222VV58</accession>
<keyword evidence="4" id="KW-1185">Reference proteome</keyword>
<dbReference type="Proteomes" id="UP000199494">
    <property type="component" value="Unassembled WGS sequence"/>
</dbReference>